<evidence type="ECO:0000256" key="7">
    <source>
        <dbReference type="ARBA" id="ARBA00023209"/>
    </source>
</evidence>
<dbReference type="Proteomes" id="UP001244640">
    <property type="component" value="Unassembled WGS sequence"/>
</dbReference>
<evidence type="ECO:0000256" key="10">
    <source>
        <dbReference type="ARBA" id="ARBA00023317"/>
    </source>
</evidence>
<organism evidence="12 13">
    <name type="scientific">Sphingobacterium zeae</name>
    <dbReference type="NCBI Taxonomy" id="1776859"/>
    <lineage>
        <taxon>Bacteria</taxon>
        <taxon>Pseudomonadati</taxon>
        <taxon>Bacteroidota</taxon>
        <taxon>Sphingobacteriia</taxon>
        <taxon>Sphingobacteriales</taxon>
        <taxon>Sphingobacteriaceae</taxon>
        <taxon>Sphingobacterium</taxon>
    </lineage>
</organism>
<protein>
    <submittedName>
        <fullName evidence="12">Phosphatidylserine decarboxylase</fullName>
        <ecNumber evidence="12">4.1.1.65</ecNumber>
    </submittedName>
</protein>
<accession>A0ABU0U2G2</accession>
<name>A0ABU0U2G2_9SPHI</name>
<keyword evidence="2" id="KW-0444">Lipid biosynthesis</keyword>
<dbReference type="GO" id="GO:0004609">
    <property type="term" value="F:phosphatidylserine decarboxylase activity"/>
    <property type="evidence" value="ECO:0007669"/>
    <property type="project" value="UniProtKB-EC"/>
</dbReference>
<keyword evidence="11" id="KW-1133">Transmembrane helix</keyword>
<evidence type="ECO:0000256" key="9">
    <source>
        <dbReference type="ARBA" id="ARBA00023264"/>
    </source>
</evidence>
<dbReference type="InterPro" id="IPR033175">
    <property type="entry name" value="PSD-A"/>
</dbReference>
<keyword evidence="13" id="KW-1185">Reference proteome</keyword>
<evidence type="ECO:0000256" key="8">
    <source>
        <dbReference type="ARBA" id="ARBA00023239"/>
    </source>
</evidence>
<comment type="caution">
    <text evidence="12">The sequence shown here is derived from an EMBL/GenBank/DDBJ whole genome shotgun (WGS) entry which is preliminary data.</text>
</comment>
<feature type="transmembrane region" description="Helical" evidence="11">
    <location>
        <begin position="31"/>
        <end position="51"/>
    </location>
</feature>
<evidence type="ECO:0000256" key="3">
    <source>
        <dbReference type="ARBA" id="ARBA00022793"/>
    </source>
</evidence>
<evidence type="ECO:0000313" key="12">
    <source>
        <dbReference type="EMBL" id="MDQ1149140.1"/>
    </source>
</evidence>
<dbReference type="NCBIfam" id="NF003678">
    <property type="entry name" value="PRK05305.1-2"/>
    <property type="match status" value="1"/>
</dbReference>
<dbReference type="RefSeq" id="WP_307185023.1">
    <property type="nucleotide sequence ID" value="NZ_JAUTBA010000001.1"/>
</dbReference>
<evidence type="ECO:0000256" key="6">
    <source>
        <dbReference type="ARBA" id="ARBA00023145"/>
    </source>
</evidence>
<keyword evidence="4" id="KW-0443">Lipid metabolism</keyword>
<dbReference type="InterPro" id="IPR003817">
    <property type="entry name" value="PS_Dcarbxylase"/>
</dbReference>
<keyword evidence="11" id="KW-0812">Transmembrane</keyword>
<gene>
    <name evidence="12" type="ORF">QE382_001124</name>
</gene>
<dbReference type="EMBL" id="JAUTBA010000001">
    <property type="protein sequence ID" value="MDQ1149140.1"/>
    <property type="molecule type" value="Genomic_DNA"/>
</dbReference>
<dbReference type="PANTHER" id="PTHR35809:SF1">
    <property type="entry name" value="ARCHAETIDYLSERINE DECARBOXYLASE PROENZYME-RELATED"/>
    <property type="match status" value="1"/>
</dbReference>
<keyword evidence="3" id="KW-0210">Decarboxylase</keyword>
<dbReference type="Pfam" id="PF02666">
    <property type="entry name" value="PS_Dcarbxylase"/>
    <property type="match status" value="1"/>
</dbReference>
<keyword evidence="7" id="KW-0594">Phospholipid biosynthesis</keyword>
<evidence type="ECO:0000313" key="13">
    <source>
        <dbReference type="Proteomes" id="UP001244640"/>
    </source>
</evidence>
<keyword evidence="10" id="KW-0670">Pyruvate</keyword>
<keyword evidence="1" id="KW-1003">Cell membrane</keyword>
<keyword evidence="9" id="KW-1208">Phospholipid metabolism</keyword>
<dbReference type="EC" id="4.1.1.65" evidence="12"/>
<proteinExistence type="predicted"/>
<keyword evidence="6" id="KW-0865">Zymogen</keyword>
<evidence type="ECO:0000256" key="1">
    <source>
        <dbReference type="ARBA" id="ARBA00022475"/>
    </source>
</evidence>
<reference evidence="12 13" key="1">
    <citation type="submission" date="2023-07" db="EMBL/GenBank/DDBJ databases">
        <title>Functional and genomic diversity of the sorghum phyllosphere microbiome.</title>
        <authorList>
            <person name="Shade A."/>
        </authorList>
    </citation>
    <scope>NUCLEOTIDE SEQUENCE [LARGE SCALE GENOMIC DNA]</scope>
    <source>
        <strain evidence="12 13">SORGH_AS_0892</strain>
    </source>
</reference>
<evidence type="ECO:0000256" key="5">
    <source>
        <dbReference type="ARBA" id="ARBA00023136"/>
    </source>
</evidence>
<feature type="transmembrane region" description="Helical" evidence="11">
    <location>
        <begin position="7"/>
        <end position="25"/>
    </location>
</feature>
<evidence type="ECO:0000256" key="2">
    <source>
        <dbReference type="ARBA" id="ARBA00022516"/>
    </source>
</evidence>
<evidence type="ECO:0000256" key="4">
    <source>
        <dbReference type="ARBA" id="ARBA00023098"/>
    </source>
</evidence>
<dbReference type="PANTHER" id="PTHR35809">
    <property type="entry name" value="ARCHAETIDYLSERINE DECARBOXYLASE PROENZYME-RELATED"/>
    <property type="match status" value="1"/>
</dbReference>
<sequence>MHIHKEGFFSITLAFLLHGIFLTYLYFVNDILSVILSIVSGLALLGIVGFFRIPKREHPIKSESILAPCDGKVVAVEEIEPDEYFAEKRLQISVFMSVFDVHVNLNPVTGRIVYNNYHPGKHLVAWHPKSSNDNERHVVVYQLSNGREIMAKQIAGALARRIANYLPVGTYGIQGDEMGFIKFGSRVDLILPTDIDVNVVIGEKVKGGITALAFWKS</sequence>
<evidence type="ECO:0000256" key="11">
    <source>
        <dbReference type="SAM" id="Phobius"/>
    </source>
</evidence>
<keyword evidence="8 12" id="KW-0456">Lyase</keyword>
<keyword evidence="5 11" id="KW-0472">Membrane</keyword>